<evidence type="ECO:0000313" key="2">
    <source>
        <dbReference type="Proteomes" id="UP001209701"/>
    </source>
</evidence>
<dbReference type="RefSeq" id="WP_263572528.1">
    <property type="nucleotide sequence ID" value="NZ_JAJIRN010000008.1"/>
</dbReference>
<dbReference type="InterPro" id="IPR050275">
    <property type="entry name" value="PGM_Phosphatase"/>
</dbReference>
<name>A0ABT2YIU8_9BURK</name>
<reference evidence="1 2" key="1">
    <citation type="submission" date="2021-11" db="EMBL/GenBank/DDBJ databases">
        <authorList>
            <person name="Liang Q."/>
            <person name="Mou H."/>
            <person name="Liu Z."/>
        </authorList>
    </citation>
    <scope>NUCLEOTIDE SEQUENCE [LARGE SCALE GENOMIC DNA]</scope>
    <source>
        <strain evidence="1 2">CHU3</strain>
    </source>
</reference>
<dbReference type="InterPro" id="IPR013078">
    <property type="entry name" value="His_Pase_superF_clade-1"/>
</dbReference>
<dbReference type="SUPFAM" id="SSF53254">
    <property type="entry name" value="Phosphoglycerate mutase-like"/>
    <property type="match status" value="1"/>
</dbReference>
<accession>A0ABT2YIU8</accession>
<sequence>MGILYLVRHGQASLGAADYDQLSPVGERQCQALGAYWRSRGLRFDAVLSGGLRRHVQSLAGIAAGLSQPDLPAVQLRPGLNEYDSEALIRSVYSGDLARPVDAESARQHFRLLRAGLRAWMAGQSQPQGMASYAEFSAGVAAALAHVREQCEGHVLLVSSGGPISTAIGQLLQASSEAVIDLNLRIRNSAVTEFSFNPKRHAMLTFNVLPHLNSPDQAGMVTSA</sequence>
<protein>
    <submittedName>
        <fullName evidence="1">Histidine phosphatase family protein</fullName>
    </submittedName>
</protein>
<dbReference type="InterPro" id="IPR029033">
    <property type="entry name" value="His_PPase_superfam"/>
</dbReference>
<dbReference type="Gene3D" id="3.40.50.1240">
    <property type="entry name" value="Phosphoglycerate mutase-like"/>
    <property type="match status" value="1"/>
</dbReference>
<dbReference type="Pfam" id="PF00300">
    <property type="entry name" value="His_Phos_1"/>
    <property type="match status" value="1"/>
</dbReference>
<keyword evidence="2" id="KW-1185">Reference proteome</keyword>
<dbReference type="EMBL" id="JAJIRN010000008">
    <property type="protein sequence ID" value="MCV2369938.1"/>
    <property type="molecule type" value="Genomic_DNA"/>
</dbReference>
<proteinExistence type="predicted"/>
<gene>
    <name evidence="1" type="ORF">LNV07_17785</name>
</gene>
<evidence type="ECO:0000313" key="1">
    <source>
        <dbReference type="EMBL" id="MCV2369938.1"/>
    </source>
</evidence>
<dbReference type="SMART" id="SM00855">
    <property type="entry name" value="PGAM"/>
    <property type="match status" value="1"/>
</dbReference>
<dbReference type="PANTHER" id="PTHR48100:SF1">
    <property type="entry name" value="HISTIDINE PHOSPHATASE FAMILY PROTEIN-RELATED"/>
    <property type="match status" value="1"/>
</dbReference>
<dbReference type="Proteomes" id="UP001209701">
    <property type="component" value="Unassembled WGS sequence"/>
</dbReference>
<dbReference type="PANTHER" id="PTHR48100">
    <property type="entry name" value="BROAD-SPECIFICITY PHOSPHATASE YOR283W-RELATED"/>
    <property type="match status" value="1"/>
</dbReference>
<comment type="caution">
    <text evidence="1">The sequence shown here is derived from an EMBL/GenBank/DDBJ whole genome shotgun (WGS) entry which is preliminary data.</text>
</comment>
<dbReference type="CDD" id="cd07067">
    <property type="entry name" value="HP_PGM_like"/>
    <property type="match status" value="1"/>
</dbReference>
<organism evidence="1 2">
    <name type="scientific">Roseateles oligotrophus</name>
    <dbReference type="NCBI Taxonomy" id="1769250"/>
    <lineage>
        <taxon>Bacteria</taxon>
        <taxon>Pseudomonadati</taxon>
        <taxon>Pseudomonadota</taxon>
        <taxon>Betaproteobacteria</taxon>
        <taxon>Burkholderiales</taxon>
        <taxon>Sphaerotilaceae</taxon>
        <taxon>Roseateles</taxon>
    </lineage>
</organism>